<comment type="caution">
    <text evidence="7">The sequence shown here is derived from an EMBL/GenBank/DDBJ whole genome shotgun (WGS) entry which is preliminary data.</text>
</comment>
<reference evidence="8" key="1">
    <citation type="journal article" date="2019" name="Int. J. Syst. Evol. Microbiol.">
        <title>The Global Catalogue of Microorganisms (GCM) 10K type strain sequencing project: providing services to taxonomists for standard genome sequencing and annotation.</title>
        <authorList>
            <consortium name="The Broad Institute Genomics Platform"/>
            <consortium name="The Broad Institute Genome Sequencing Center for Infectious Disease"/>
            <person name="Wu L."/>
            <person name="Ma J."/>
        </authorList>
    </citation>
    <scope>NUCLEOTIDE SEQUENCE [LARGE SCALE GENOMIC DNA]</scope>
    <source>
        <strain evidence="8">CCUG 58412</strain>
    </source>
</reference>
<evidence type="ECO:0000256" key="1">
    <source>
        <dbReference type="ARBA" id="ARBA00004651"/>
    </source>
</evidence>
<keyword evidence="4 6" id="KW-1133">Transmembrane helix</keyword>
<evidence type="ECO:0000256" key="3">
    <source>
        <dbReference type="ARBA" id="ARBA00022692"/>
    </source>
</evidence>
<evidence type="ECO:0000256" key="2">
    <source>
        <dbReference type="ARBA" id="ARBA00022448"/>
    </source>
</evidence>
<dbReference type="NCBIfam" id="NF008306">
    <property type="entry name" value="PRK11098.1"/>
    <property type="match status" value="1"/>
</dbReference>
<feature type="transmembrane region" description="Helical" evidence="6">
    <location>
        <begin position="207"/>
        <end position="226"/>
    </location>
</feature>
<feature type="transmembrane region" description="Helical" evidence="6">
    <location>
        <begin position="246"/>
        <end position="267"/>
    </location>
</feature>
<evidence type="ECO:0000256" key="5">
    <source>
        <dbReference type="ARBA" id="ARBA00023136"/>
    </source>
</evidence>
<proteinExistence type="predicted"/>
<dbReference type="InterPro" id="IPR009248">
    <property type="entry name" value="SbmA_BacA"/>
</dbReference>
<keyword evidence="8" id="KW-1185">Reference proteome</keyword>
<dbReference type="Pfam" id="PF05992">
    <property type="entry name" value="SbmA_BacA"/>
    <property type="match status" value="1"/>
</dbReference>
<feature type="transmembrane region" description="Helical" evidence="6">
    <location>
        <begin position="146"/>
        <end position="166"/>
    </location>
</feature>
<evidence type="ECO:0000313" key="8">
    <source>
        <dbReference type="Proteomes" id="UP001597128"/>
    </source>
</evidence>
<evidence type="ECO:0000256" key="6">
    <source>
        <dbReference type="SAM" id="Phobius"/>
    </source>
</evidence>
<feature type="transmembrane region" description="Helical" evidence="6">
    <location>
        <begin position="334"/>
        <end position="354"/>
    </location>
</feature>
<evidence type="ECO:0000313" key="7">
    <source>
        <dbReference type="EMBL" id="MFD0913775.1"/>
    </source>
</evidence>
<keyword evidence="2" id="KW-0813">Transport</keyword>
<feature type="transmembrane region" description="Helical" evidence="6">
    <location>
        <begin position="12"/>
        <end position="40"/>
    </location>
</feature>
<feature type="transmembrane region" description="Helical" evidence="6">
    <location>
        <begin position="60"/>
        <end position="80"/>
    </location>
</feature>
<dbReference type="InterPro" id="IPR050835">
    <property type="entry name" value="ABC_transporter_sub-D"/>
</dbReference>
<protein>
    <submittedName>
        <fullName evidence="7">Peptide antibiotic transporter SbmA</fullName>
    </submittedName>
</protein>
<comment type="subcellular location">
    <subcellularLocation>
        <location evidence="1">Cell membrane</location>
        <topology evidence="1">Multi-pass membrane protein</topology>
    </subcellularLocation>
</comment>
<keyword evidence="5 6" id="KW-0472">Membrane</keyword>
<dbReference type="PANTHER" id="PTHR11384:SF59">
    <property type="entry name" value="LYSOSOMAL COBALAMIN TRANSPORTER ABCD4"/>
    <property type="match status" value="1"/>
</dbReference>
<organism evidence="7 8">
    <name type="scientific">Methylophilus luteus</name>
    <dbReference type="NCBI Taxonomy" id="640108"/>
    <lineage>
        <taxon>Bacteria</taxon>
        <taxon>Pseudomonadati</taxon>
        <taxon>Pseudomonadota</taxon>
        <taxon>Betaproteobacteria</taxon>
        <taxon>Nitrosomonadales</taxon>
        <taxon>Methylophilaceae</taxon>
        <taxon>Methylophilus</taxon>
    </lineage>
</organism>
<gene>
    <name evidence="7" type="primary">sbmA</name>
    <name evidence="7" type="ORF">ACFQ1Z_09485</name>
</gene>
<dbReference type="RefSeq" id="WP_379057142.1">
    <property type="nucleotide sequence ID" value="NZ_JBHTKB010000001.1"/>
</dbReference>
<dbReference type="Proteomes" id="UP001597128">
    <property type="component" value="Unassembled WGS sequence"/>
</dbReference>
<accession>A0ABW3F9Y3</accession>
<dbReference type="SUPFAM" id="SSF90123">
    <property type="entry name" value="ABC transporter transmembrane region"/>
    <property type="match status" value="1"/>
</dbReference>
<name>A0ABW3F9Y3_9PROT</name>
<keyword evidence="3 6" id="KW-0812">Transmembrane</keyword>
<dbReference type="PANTHER" id="PTHR11384">
    <property type="entry name" value="ATP-BINDING CASSETTE, SUB-FAMILY D MEMBER"/>
    <property type="match status" value="1"/>
</dbReference>
<dbReference type="InterPro" id="IPR036640">
    <property type="entry name" value="ABC1_TM_sf"/>
</dbReference>
<dbReference type="NCBIfam" id="NF009036">
    <property type="entry name" value="PRK12369.1"/>
    <property type="match status" value="1"/>
</dbReference>
<dbReference type="EMBL" id="JBHTKB010000001">
    <property type="protein sequence ID" value="MFD0913775.1"/>
    <property type="molecule type" value="Genomic_DNA"/>
</dbReference>
<feature type="transmembrane region" description="Helical" evidence="6">
    <location>
        <begin position="87"/>
        <end position="104"/>
    </location>
</feature>
<evidence type="ECO:0000256" key="4">
    <source>
        <dbReference type="ARBA" id="ARBA00022989"/>
    </source>
</evidence>
<sequence length="408" mass="46733">MFKSFFPDSRWFWPSVILWSVICCGVWFEFSSVIGALVGLDMNVKEPVIGLGHFVTDTFKLFYVYYAVSVAIFALIWFTLKPSRWQWWSIVGSAFILFSTYYSVQVSVAINNWRRPFFDAVQAALGPNSKVTTAELYTLMLQFAEIAFVAIFIYVITRFFVSHYIFRWRTAMNDFYTSQWPQVRRIEGASQRVQEDTMRFATIMEGLGVSMVEAIMTLVAFLPVLWSLSAYVSELPVFGAVPAPLFTAAIAWSVFGTLLLAAVGVKLPGLEFRNQRVEAAYRKELVYGEDNAERAQPATLKSLFQDVRSNYFRLYFHYMYFNVARSLYLQADNIFAYLILVPTIAAGKITFGILQQILTAFSQVSNSFQYLVNSWTTIVELLSVYKRLTAFEAAIKHEELPEIEHSNA</sequence>